<protein>
    <submittedName>
        <fullName evidence="2">Uncharacterized protein</fullName>
    </submittedName>
</protein>
<accession>A0ABS3XV86</accession>
<evidence type="ECO:0000313" key="3">
    <source>
        <dbReference type="Proteomes" id="UP000721954"/>
    </source>
</evidence>
<reference evidence="2 3" key="1">
    <citation type="submission" date="2021-02" db="EMBL/GenBank/DDBJ databases">
        <title>Streptomyces spirodelae sp. nov., isolated from duckweed.</title>
        <authorList>
            <person name="Saimee Y."/>
            <person name="Duangmal K."/>
        </authorList>
    </citation>
    <scope>NUCLEOTIDE SEQUENCE [LARGE SCALE GENOMIC DNA]</scope>
    <source>
        <strain evidence="2 3">DSM 42105</strain>
    </source>
</reference>
<gene>
    <name evidence="2" type="ORF">JW613_13235</name>
</gene>
<proteinExistence type="predicted"/>
<name>A0ABS3XV86_9ACTN</name>
<keyword evidence="3" id="KW-1185">Reference proteome</keyword>
<comment type="caution">
    <text evidence="2">The sequence shown here is derived from an EMBL/GenBank/DDBJ whole genome shotgun (WGS) entry which is preliminary data.</text>
</comment>
<feature type="region of interest" description="Disordered" evidence="1">
    <location>
        <begin position="93"/>
        <end position="129"/>
    </location>
</feature>
<dbReference type="Proteomes" id="UP000721954">
    <property type="component" value="Unassembled WGS sequence"/>
</dbReference>
<feature type="compositionally biased region" description="Low complexity" evidence="1">
    <location>
        <begin position="116"/>
        <end position="129"/>
    </location>
</feature>
<dbReference type="GeneID" id="96259575"/>
<dbReference type="EMBL" id="JAFFZM010000007">
    <property type="protein sequence ID" value="MBO8199254.1"/>
    <property type="molecule type" value="Genomic_DNA"/>
</dbReference>
<dbReference type="RefSeq" id="WP_209211000.1">
    <property type="nucleotide sequence ID" value="NZ_JAFFZM010000007.1"/>
</dbReference>
<evidence type="ECO:0000313" key="2">
    <source>
        <dbReference type="EMBL" id="MBO8199254.1"/>
    </source>
</evidence>
<sequence>MRAKLKSNEVLINDGCIVVAGHPRLIHRYTYHDILDHYPVDLLLKPGTFAGAAALTQERAEGGCTKTQAFWAAAKAEVGPVEGTRMLIRGAVLPAARRRHRRRDRSVDGSSTHQRSSSMGCGMSSHSQD</sequence>
<evidence type="ECO:0000256" key="1">
    <source>
        <dbReference type="SAM" id="MobiDB-lite"/>
    </source>
</evidence>
<organism evidence="2 3">
    <name type="scientific">Streptomyces smyrnaeus</name>
    <dbReference type="NCBI Taxonomy" id="1387713"/>
    <lineage>
        <taxon>Bacteria</taxon>
        <taxon>Bacillati</taxon>
        <taxon>Actinomycetota</taxon>
        <taxon>Actinomycetes</taxon>
        <taxon>Kitasatosporales</taxon>
        <taxon>Streptomycetaceae</taxon>
        <taxon>Streptomyces</taxon>
    </lineage>
</organism>